<dbReference type="OrthoDB" id="3252634at2759"/>
<feature type="compositionally biased region" description="Polar residues" evidence="3">
    <location>
        <begin position="84"/>
        <end position="94"/>
    </location>
</feature>
<dbReference type="Proteomes" id="UP000717328">
    <property type="component" value="Unassembled WGS sequence"/>
</dbReference>
<organism evidence="5 6">
    <name type="scientific">Sphagnurus paluster</name>
    <dbReference type="NCBI Taxonomy" id="117069"/>
    <lineage>
        <taxon>Eukaryota</taxon>
        <taxon>Fungi</taxon>
        <taxon>Dikarya</taxon>
        <taxon>Basidiomycota</taxon>
        <taxon>Agaricomycotina</taxon>
        <taxon>Agaricomycetes</taxon>
        <taxon>Agaricomycetidae</taxon>
        <taxon>Agaricales</taxon>
        <taxon>Tricholomatineae</taxon>
        <taxon>Lyophyllaceae</taxon>
        <taxon>Sphagnurus</taxon>
    </lineage>
</organism>
<evidence type="ECO:0000313" key="6">
    <source>
        <dbReference type="Proteomes" id="UP000717328"/>
    </source>
</evidence>
<accession>A0A9P7KE12</accession>
<name>A0A9P7KE12_9AGAR</name>
<comment type="caution">
    <text evidence="5">The sequence shown here is derived from an EMBL/GenBank/DDBJ whole genome shotgun (WGS) entry which is preliminary data.</text>
</comment>
<evidence type="ECO:0000256" key="3">
    <source>
        <dbReference type="SAM" id="MobiDB-lite"/>
    </source>
</evidence>
<feature type="non-terminal residue" evidence="5">
    <location>
        <position position="1"/>
    </location>
</feature>
<keyword evidence="2" id="KW-0862">Zinc</keyword>
<dbReference type="SUPFAM" id="SSF57756">
    <property type="entry name" value="Retrovirus zinc finger-like domains"/>
    <property type="match status" value="1"/>
</dbReference>
<reference evidence="5" key="2">
    <citation type="submission" date="2021-10" db="EMBL/GenBank/DDBJ databases">
        <title>Phylogenomics reveals ancestral predisposition of the termite-cultivated fungus Termitomyces towards a domesticated lifestyle.</title>
        <authorList>
            <person name="Auxier B."/>
            <person name="Grum-Grzhimaylo A."/>
            <person name="Cardenas M.E."/>
            <person name="Lodge J.D."/>
            <person name="Laessoe T."/>
            <person name="Pedersen O."/>
            <person name="Smith M.E."/>
            <person name="Kuyper T.W."/>
            <person name="Franco-Molano E.A."/>
            <person name="Baroni T.J."/>
            <person name="Aanen D.K."/>
        </authorList>
    </citation>
    <scope>NUCLEOTIDE SEQUENCE</scope>
    <source>
        <strain evidence="5">D49</strain>
    </source>
</reference>
<evidence type="ECO:0000259" key="4">
    <source>
        <dbReference type="PROSITE" id="PS50158"/>
    </source>
</evidence>
<protein>
    <recommendedName>
        <fullName evidence="4">CCHC-type domain-containing protein</fullName>
    </recommendedName>
</protein>
<dbReference type="GO" id="GO:0008270">
    <property type="term" value="F:zinc ion binding"/>
    <property type="evidence" value="ECO:0007669"/>
    <property type="project" value="UniProtKB-KW"/>
</dbReference>
<evidence type="ECO:0000256" key="1">
    <source>
        <dbReference type="ARBA" id="ARBA00022664"/>
    </source>
</evidence>
<dbReference type="Pfam" id="PF00098">
    <property type="entry name" value="zf-CCHC"/>
    <property type="match status" value="1"/>
</dbReference>
<keyword evidence="6" id="KW-1185">Reference proteome</keyword>
<evidence type="ECO:0000313" key="5">
    <source>
        <dbReference type="EMBL" id="KAG5648641.1"/>
    </source>
</evidence>
<sequence>RLSDGERDRIFRLAFDELQWTKIHDRLNIKNVDHHPDDPWPISSVFSAAQYILYDTAPSILHTFQPSHAASSTAPAPITKVPHAQSSQPSQTMHAPNAYIPEPRPIDTKPLPPKDEGIFQVFQQLLTHLKQLQLQSDHERHKTQCYFCSEIGHRLQDCPQVEPSIQMGKCRRNNEERIILPSGACVPNSVPGQNLRERIDECYRRNASNHATSPGAAKQTIGTMLYENRSPCTSSSTTAAFELNQELNFLEQELRRFGTHEPANDTPVLISIAAPHERAPLHFHKSHTSALMRSKTS</sequence>
<feature type="region of interest" description="Disordered" evidence="3">
    <location>
        <begin position="69"/>
        <end position="114"/>
    </location>
</feature>
<proteinExistence type="predicted"/>
<keyword evidence="1" id="KW-0507">mRNA processing</keyword>
<dbReference type="InterPro" id="IPR001878">
    <property type="entry name" value="Znf_CCHC"/>
</dbReference>
<dbReference type="PROSITE" id="PS50158">
    <property type="entry name" value="ZF_CCHC"/>
    <property type="match status" value="1"/>
</dbReference>
<feature type="domain" description="CCHC-type" evidence="4">
    <location>
        <begin position="145"/>
        <end position="160"/>
    </location>
</feature>
<keyword evidence="2" id="KW-0863">Zinc-finger</keyword>
<dbReference type="GO" id="GO:0003676">
    <property type="term" value="F:nucleic acid binding"/>
    <property type="evidence" value="ECO:0007669"/>
    <property type="project" value="InterPro"/>
</dbReference>
<keyword evidence="2" id="KW-0479">Metal-binding</keyword>
<reference evidence="5" key="1">
    <citation type="submission" date="2021-02" db="EMBL/GenBank/DDBJ databases">
        <authorList>
            <person name="Nieuwenhuis M."/>
            <person name="Van De Peppel L.J.J."/>
        </authorList>
    </citation>
    <scope>NUCLEOTIDE SEQUENCE</scope>
    <source>
        <strain evidence="5">D49</strain>
    </source>
</reference>
<evidence type="ECO:0000256" key="2">
    <source>
        <dbReference type="PROSITE-ProRule" id="PRU00047"/>
    </source>
</evidence>
<dbReference type="GO" id="GO:0006397">
    <property type="term" value="P:mRNA processing"/>
    <property type="evidence" value="ECO:0007669"/>
    <property type="project" value="UniProtKB-KW"/>
</dbReference>
<gene>
    <name evidence="5" type="ORF">H0H81_006928</name>
</gene>
<dbReference type="InterPro" id="IPR036875">
    <property type="entry name" value="Znf_CCHC_sf"/>
</dbReference>
<feature type="compositionally biased region" description="Basic and acidic residues" evidence="3">
    <location>
        <begin position="104"/>
        <end position="114"/>
    </location>
</feature>
<dbReference type="AlphaFoldDB" id="A0A9P7KE12"/>
<dbReference type="EMBL" id="JABCKI010001817">
    <property type="protein sequence ID" value="KAG5648641.1"/>
    <property type="molecule type" value="Genomic_DNA"/>
</dbReference>